<evidence type="ECO:0000256" key="1">
    <source>
        <dbReference type="ARBA" id="ARBA00005952"/>
    </source>
</evidence>
<keyword evidence="2 6" id="KW-0889">Transcription antitermination</keyword>
<dbReference type="GO" id="GO:0005829">
    <property type="term" value="C:cytosol"/>
    <property type="evidence" value="ECO:0007669"/>
    <property type="project" value="TreeGrafter"/>
</dbReference>
<sequence length="121" mass="13728">MKTPFDPRHQRRRNAIRCLFAWGFSDKVAVDSEIARNVIKNFATIDKVITDCAPEWPIEQINRLDLAVLRLAIYELTIVKSEPLKVIIDEAVELAKEFGAESSPSFVNGVLGTTLKKWTKN</sequence>
<dbReference type="EMBL" id="PEYO01000013">
    <property type="protein sequence ID" value="PIU03594.1"/>
    <property type="molecule type" value="Genomic_DNA"/>
</dbReference>
<dbReference type="PANTHER" id="PTHR11078">
    <property type="entry name" value="N UTILIZATION SUBSTANCE PROTEIN B-RELATED"/>
    <property type="match status" value="1"/>
</dbReference>
<dbReference type="AlphaFoldDB" id="A0A2M6XD70"/>
<keyword evidence="3 6" id="KW-0694">RNA-binding</keyword>
<dbReference type="Gene3D" id="1.10.940.10">
    <property type="entry name" value="NusB-like"/>
    <property type="match status" value="1"/>
</dbReference>
<keyword evidence="5 6" id="KW-0804">Transcription</keyword>
<keyword evidence="4 6" id="KW-0805">Transcription regulation</keyword>
<reference evidence="9" key="1">
    <citation type="submission" date="2017-09" db="EMBL/GenBank/DDBJ databases">
        <title>Depth-based differentiation of microbial function through sediment-hosted aquifers and enrichment of novel symbionts in the deep terrestrial subsurface.</title>
        <authorList>
            <person name="Probst A.J."/>
            <person name="Ladd B."/>
            <person name="Jarett J.K."/>
            <person name="Geller-Mcgrath D.E."/>
            <person name="Sieber C.M.K."/>
            <person name="Emerson J.B."/>
            <person name="Anantharaman K."/>
            <person name="Thomas B.C."/>
            <person name="Malmstrom R."/>
            <person name="Stieglmeier M."/>
            <person name="Klingl A."/>
            <person name="Woyke T."/>
            <person name="Ryan C.M."/>
            <person name="Banfield J.F."/>
        </authorList>
    </citation>
    <scope>NUCLEOTIDE SEQUENCE [LARGE SCALE GENOMIC DNA]</scope>
</reference>
<feature type="domain" description="NusB/RsmB/TIM44" evidence="7">
    <location>
        <begin position="32"/>
        <end position="113"/>
    </location>
</feature>
<dbReference type="HAMAP" id="MF_00073">
    <property type="entry name" value="NusB"/>
    <property type="match status" value="1"/>
</dbReference>
<dbReference type="GO" id="GO:0006353">
    <property type="term" value="P:DNA-templated transcription termination"/>
    <property type="evidence" value="ECO:0007669"/>
    <property type="project" value="UniProtKB-UniRule"/>
</dbReference>
<evidence type="ECO:0000259" key="7">
    <source>
        <dbReference type="Pfam" id="PF01029"/>
    </source>
</evidence>
<dbReference type="InterPro" id="IPR011605">
    <property type="entry name" value="NusB_fam"/>
</dbReference>
<evidence type="ECO:0000256" key="3">
    <source>
        <dbReference type="ARBA" id="ARBA00022884"/>
    </source>
</evidence>
<proteinExistence type="inferred from homology"/>
<protein>
    <recommendedName>
        <fullName evidence="6">Transcription antitermination protein NusB</fullName>
    </recommendedName>
    <alternativeName>
        <fullName evidence="6">Antitermination factor NusB</fullName>
    </alternativeName>
</protein>
<comment type="similarity">
    <text evidence="1 6">Belongs to the NusB family.</text>
</comment>
<comment type="caution">
    <text evidence="8">The sequence shown here is derived from an EMBL/GenBank/DDBJ whole genome shotgun (WGS) entry which is preliminary data.</text>
</comment>
<comment type="function">
    <text evidence="6">Involved in transcription antitermination. Required for transcription of ribosomal RNA (rRNA) genes. Binds specifically to the boxA antiterminator sequence of the ribosomal RNA (rrn) operons.</text>
</comment>
<dbReference type="SUPFAM" id="SSF48013">
    <property type="entry name" value="NusB-like"/>
    <property type="match status" value="1"/>
</dbReference>
<evidence type="ECO:0000256" key="4">
    <source>
        <dbReference type="ARBA" id="ARBA00023015"/>
    </source>
</evidence>
<dbReference type="InterPro" id="IPR035926">
    <property type="entry name" value="NusB-like_sf"/>
</dbReference>
<evidence type="ECO:0000256" key="5">
    <source>
        <dbReference type="ARBA" id="ARBA00023163"/>
    </source>
</evidence>
<evidence type="ECO:0000256" key="6">
    <source>
        <dbReference type="HAMAP-Rule" id="MF_00073"/>
    </source>
</evidence>
<dbReference type="GO" id="GO:0003723">
    <property type="term" value="F:RNA binding"/>
    <property type="evidence" value="ECO:0007669"/>
    <property type="project" value="UniProtKB-UniRule"/>
</dbReference>
<accession>A0A2M6XD70</accession>
<evidence type="ECO:0000313" key="8">
    <source>
        <dbReference type="EMBL" id="PIU03594.1"/>
    </source>
</evidence>
<dbReference type="Pfam" id="PF01029">
    <property type="entry name" value="NusB"/>
    <property type="match status" value="1"/>
</dbReference>
<dbReference type="InterPro" id="IPR006027">
    <property type="entry name" value="NusB_RsmB_TIM44"/>
</dbReference>
<dbReference type="Proteomes" id="UP000228996">
    <property type="component" value="Unassembled WGS sequence"/>
</dbReference>
<organism evidence="8 9">
    <name type="scientific">Candidatus Shapirobacteria bacterium CG08_land_8_20_14_0_20_39_18</name>
    <dbReference type="NCBI Taxonomy" id="1974883"/>
    <lineage>
        <taxon>Bacteria</taxon>
        <taxon>Candidatus Shapironibacteriota</taxon>
    </lineage>
</organism>
<dbReference type="NCBIfam" id="TIGR01951">
    <property type="entry name" value="nusB"/>
    <property type="match status" value="1"/>
</dbReference>
<gene>
    <name evidence="6 8" type="primary">nusB</name>
    <name evidence="8" type="ORF">COT44_02235</name>
</gene>
<dbReference type="PANTHER" id="PTHR11078:SF3">
    <property type="entry name" value="ANTITERMINATION NUSB DOMAIN-CONTAINING PROTEIN"/>
    <property type="match status" value="1"/>
</dbReference>
<evidence type="ECO:0000313" key="9">
    <source>
        <dbReference type="Proteomes" id="UP000228996"/>
    </source>
</evidence>
<name>A0A2M6XD70_9BACT</name>
<evidence type="ECO:0000256" key="2">
    <source>
        <dbReference type="ARBA" id="ARBA00022814"/>
    </source>
</evidence>
<dbReference type="GO" id="GO:0031564">
    <property type="term" value="P:transcription antitermination"/>
    <property type="evidence" value="ECO:0007669"/>
    <property type="project" value="UniProtKB-KW"/>
</dbReference>